<feature type="transmembrane region" description="Helical" evidence="1">
    <location>
        <begin position="378"/>
        <end position="396"/>
    </location>
</feature>
<evidence type="ECO:0000313" key="2">
    <source>
        <dbReference type="EMBL" id="AXY78123.1"/>
    </source>
</evidence>
<feature type="transmembrane region" description="Helical" evidence="1">
    <location>
        <begin position="132"/>
        <end position="148"/>
    </location>
</feature>
<dbReference type="OrthoDB" id="1489074at2"/>
<dbReference type="KEGG" id="pseg:D3H65_30830"/>
<organism evidence="2 3">
    <name type="scientific">Paraflavitalea soli</name>
    <dbReference type="NCBI Taxonomy" id="2315862"/>
    <lineage>
        <taxon>Bacteria</taxon>
        <taxon>Pseudomonadati</taxon>
        <taxon>Bacteroidota</taxon>
        <taxon>Chitinophagia</taxon>
        <taxon>Chitinophagales</taxon>
        <taxon>Chitinophagaceae</taxon>
        <taxon>Paraflavitalea</taxon>
    </lineage>
</organism>
<reference evidence="2 3" key="1">
    <citation type="submission" date="2018-09" db="EMBL/GenBank/DDBJ databases">
        <title>Genome sequencing of strain 6GH32-13.</title>
        <authorList>
            <person name="Weon H.-Y."/>
            <person name="Heo J."/>
            <person name="Kwon S.-W."/>
        </authorList>
    </citation>
    <scope>NUCLEOTIDE SEQUENCE [LARGE SCALE GENOMIC DNA]</scope>
    <source>
        <strain evidence="2 3">5GH32-13</strain>
    </source>
</reference>
<sequence length="514" mass="58218">MTPFVCIEKERCHLFFVFFRSMVRFRSLTGPQQLSLLLYVLVTVVLWGFVWVHAFGMDMTHDEAYSFRLIKTNYFIALFGTANNHWLNSFFMELFNDLFGDGPGWVRLHSVLAFPFFAWALYRLGNLIKARAGAIIFWALVLLNPYVLDFFSLARGYGLAMTFQAWSLYYFIKAAQAPAFHYRSWLMVWLMNALMIAANLSYFYTAIGMAGFCGCVFITSLMRRQPVSKGLIRILVLYGLLLLGTVADLLFIKYYGKDLGFGGDDQLIASLMGSVWEGSLYGAAYGDLLPALTYCSFFLLLVVSGWYGWQALRHKKISTGFILAILFAGIVVLNMVFHLVLNNPYLLGRTALQWYVPGILLLCVAGSEWVPAVNSTRWAGRGIAVVVALIMGAHFYTRADRAFCFEWSLQANSRQALYDLYAQQPQHASLGFSLGGVHINYYSLIDERFQSMPGNLPDQNPDVAAPALREALQRSDYVITAFPVTLQCLQQLGLRYEVLKTYPPGNNQLIRIDH</sequence>
<feature type="transmembrane region" description="Helical" evidence="1">
    <location>
        <begin position="36"/>
        <end position="57"/>
    </location>
</feature>
<dbReference type="AlphaFoldDB" id="A0A3B7MXB5"/>
<dbReference type="Proteomes" id="UP000263900">
    <property type="component" value="Chromosome"/>
</dbReference>
<accession>A0A3B7MXB5</accession>
<evidence type="ECO:0008006" key="4">
    <source>
        <dbReference type="Google" id="ProtNLM"/>
    </source>
</evidence>
<keyword evidence="1" id="KW-0472">Membrane</keyword>
<keyword evidence="1" id="KW-1133">Transmembrane helix</keyword>
<dbReference type="EMBL" id="CP032157">
    <property type="protein sequence ID" value="AXY78123.1"/>
    <property type="molecule type" value="Genomic_DNA"/>
</dbReference>
<feature type="transmembrane region" description="Helical" evidence="1">
    <location>
        <begin position="321"/>
        <end position="340"/>
    </location>
</feature>
<keyword evidence="1" id="KW-0812">Transmembrane</keyword>
<keyword evidence="3" id="KW-1185">Reference proteome</keyword>
<feature type="transmembrane region" description="Helical" evidence="1">
    <location>
        <begin position="234"/>
        <end position="255"/>
    </location>
</feature>
<feature type="transmembrane region" description="Helical" evidence="1">
    <location>
        <begin position="202"/>
        <end position="222"/>
    </location>
</feature>
<feature type="transmembrane region" description="Helical" evidence="1">
    <location>
        <begin position="288"/>
        <end position="309"/>
    </location>
</feature>
<gene>
    <name evidence="2" type="ORF">D3H65_30830</name>
</gene>
<evidence type="ECO:0000256" key="1">
    <source>
        <dbReference type="SAM" id="Phobius"/>
    </source>
</evidence>
<name>A0A3B7MXB5_9BACT</name>
<feature type="transmembrane region" description="Helical" evidence="1">
    <location>
        <begin position="106"/>
        <end position="125"/>
    </location>
</feature>
<protein>
    <recommendedName>
        <fullName evidence="4">Glycosyltransferase RgtA/B/C/D-like domain-containing protein</fullName>
    </recommendedName>
</protein>
<proteinExistence type="predicted"/>
<evidence type="ECO:0000313" key="3">
    <source>
        <dbReference type="Proteomes" id="UP000263900"/>
    </source>
</evidence>
<feature type="transmembrane region" description="Helical" evidence="1">
    <location>
        <begin position="352"/>
        <end position="371"/>
    </location>
</feature>